<comment type="similarity">
    <text evidence="2">Belongs to the glycosyl hydrolase 29 family.</text>
</comment>
<dbReference type="RefSeq" id="WP_089841357.1">
    <property type="nucleotide sequence ID" value="NZ_FOZL01000001.1"/>
</dbReference>
<dbReference type="InterPro" id="IPR006311">
    <property type="entry name" value="TAT_signal"/>
</dbReference>
<protein>
    <recommendedName>
        <fullName evidence="3">alpha-L-fucosidase</fullName>
        <ecNumber evidence="3">3.2.1.51</ecNumber>
    </recommendedName>
</protein>
<dbReference type="GO" id="GO:0005764">
    <property type="term" value="C:lysosome"/>
    <property type="evidence" value="ECO:0007669"/>
    <property type="project" value="TreeGrafter"/>
</dbReference>
<feature type="domain" description="Glycoside hydrolase family 29 N-terminal" evidence="7">
    <location>
        <begin position="28"/>
        <end position="390"/>
    </location>
</feature>
<dbReference type="InterPro" id="IPR017853">
    <property type="entry name" value="GH"/>
</dbReference>
<dbReference type="Gene3D" id="2.60.40.1180">
    <property type="entry name" value="Golgi alpha-mannosidase II"/>
    <property type="match status" value="1"/>
</dbReference>
<accession>A0A1I6L502</accession>
<dbReference type="Gene3D" id="3.20.20.80">
    <property type="entry name" value="Glycosidases"/>
    <property type="match status" value="1"/>
</dbReference>
<dbReference type="EMBL" id="FOZL01000001">
    <property type="protein sequence ID" value="SFR98348.1"/>
    <property type="molecule type" value="Genomic_DNA"/>
</dbReference>
<reference evidence="9 10" key="1">
    <citation type="submission" date="2016-10" db="EMBL/GenBank/DDBJ databases">
        <authorList>
            <person name="de Groot N.N."/>
        </authorList>
    </citation>
    <scope>NUCLEOTIDE SEQUENCE [LARGE SCALE GENOMIC DNA]</scope>
    <source>
        <strain evidence="9 10">DSM 21001</strain>
    </source>
</reference>
<dbReference type="InterPro" id="IPR031919">
    <property type="entry name" value="Fucosidase_C"/>
</dbReference>
<dbReference type="SUPFAM" id="SSF51445">
    <property type="entry name" value="(Trans)glycosidases"/>
    <property type="match status" value="1"/>
</dbReference>
<dbReference type="InterPro" id="IPR013780">
    <property type="entry name" value="Glyco_hydro_b"/>
</dbReference>
<dbReference type="SMART" id="SM00812">
    <property type="entry name" value="Alpha_L_fucos"/>
    <property type="match status" value="1"/>
</dbReference>
<keyword evidence="4" id="KW-0732">Signal</keyword>
<dbReference type="InterPro" id="IPR000933">
    <property type="entry name" value="Glyco_hydro_29"/>
</dbReference>
<evidence type="ECO:0000313" key="9">
    <source>
        <dbReference type="EMBL" id="SFR98348.1"/>
    </source>
</evidence>
<dbReference type="PROSITE" id="PS51318">
    <property type="entry name" value="TAT"/>
    <property type="match status" value="1"/>
</dbReference>
<dbReference type="PANTHER" id="PTHR10030:SF37">
    <property type="entry name" value="ALPHA-L-FUCOSIDASE-RELATED"/>
    <property type="match status" value="1"/>
</dbReference>
<proteinExistence type="inferred from homology"/>
<keyword evidence="5" id="KW-0378">Hydrolase</keyword>
<feature type="domain" description="Alpha-L-fucosidase C-terminal" evidence="8">
    <location>
        <begin position="422"/>
        <end position="486"/>
    </location>
</feature>
<dbReference type="PIRSF" id="PIRSF001092">
    <property type="entry name" value="Alpha-L-fucosidase"/>
    <property type="match status" value="1"/>
</dbReference>
<evidence type="ECO:0000256" key="3">
    <source>
        <dbReference type="ARBA" id="ARBA00012662"/>
    </source>
</evidence>
<name>A0A1I6L502_9BACT</name>
<sequence>MKLNRRAFVALAGATGVSALGGKYVRAEEPMFHPTLDSLSAYKAPEWFRDAKLGIWNCWGPEAVPEMGDWYARNMYVEGHAQYEDHLKRYGHPSKAGYKDIVALWHGENWDPDRLMGMYKKAGAKYFCAIAQHHDNIDCWNSKFHGWNSYKMGPKKDIIGTWRAVVRKHGLRFGVTEHLAASYNWYGITKGADKAGPFAGVPYDGANPANYSLYHEGNAGREWKQWYRDVPESFQVEWFNRIKDLVDSYDPDLLYSDGSLPFGAHGRELLAHFYNANARRLGRLEAVYNCKKVEDGGQYRDGMCVRDLERGVQDGIVADPWQTDTCIGDWYYKREIEYKTPTTILHMLVDIVSKNGNLLLNFPLRADGTLDAKEESIIESMGTWMAANGEAIYATRPWKLFGEGTNGPTGAMFNENKLNYTADDIRFTTKGGALFAFAMAWPSSGKLQIRSLASQTPHAVRMVDGGDLLKWKKTPNALVIELPKTQRGDHVFGVRVEGVV</sequence>
<gene>
    <name evidence="9" type="ORF">SAMN05421771_0246</name>
</gene>
<dbReference type="GO" id="GO:0004560">
    <property type="term" value="F:alpha-L-fucosidase activity"/>
    <property type="evidence" value="ECO:0007669"/>
    <property type="project" value="InterPro"/>
</dbReference>
<comment type="function">
    <text evidence="1">Alpha-L-fucosidase is responsible for hydrolyzing the alpha-1,6-linked fucose joined to the reducing-end N-acetylglucosamine of the carbohydrate moieties of glycoproteins.</text>
</comment>
<evidence type="ECO:0000256" key="6">
    <source>
        <dbReference type="ARBA" id="ARBA00023295"/>
    </source>
</evidence>
<dbReference type="GO" id="GO:0016139">
    <property type="term" value="P:glycoside catabolic process"/>
    <property type="evidence" value="ECO:0007669"/>
    <property type="project" value="TreeGrafter"/>
</dbReference>
<dbReference type="Pfam" id="PF01120">
    <property type="entry name" value="Alpha_L_fucos"/>
    <property type="match status" value="1"/>
</dbReference>
<evidence type="ECO:0000256" key="4">
    <source>
        <dbReference type="ARBA" id="ARBA00022729"/>
    </source>
</evidence>
<dbReference type="EC" id="3.2.1.51" evidence="3"/>
<dbReference type="OrthoDB" id="107551at2"/>
<dbReference type="AlphaFoldDB" id="A0A1I6L502"/>
<dbReference type="GO" id="GO:0006004">
    <property type="term" value="P:fucose metabolic process"/>
    <property type="evidence" value="ECO:0007669"/>
    <property type="project" value="InterPro"/>
</dbReference>
<evidence type="ECO:0000256" key="5">
    <source>
        <dbReference type="ARBA" id="ARBA00022801"/>
    </source>
</evidence>
<dbReference type="Proteomes" id="UP000199024">
    <property type="component" value="Unassembled WGS sequence"/>
</dbReference>
<dbReference type="PANTHER" id="PTHR10030">
    <property type="entry name" value="ALPHA-L-FUCOSIDASE"/>
    <property type="match status" value="1"/>
</dbReference>
<dbReference type="STRING" id="474950.SAMN05421771_0246"/>
<evidence type="ECO:0000256" key="1">
    <source>
        <dbReference type="ARBA" id="ARBA00004071"/>
    </source>
</evidence>
<evidence type="ECO:0000259" key="8">
    <source>
        <dbReference type="Pfam" id="PF16757"/>
    </source>
</evidence>
<dbReference type="InterPro" id="IPR057739">
    <property type="entry name" value="Glyco_hydro_29_N"/>
</dbReference>
<evidence type="ECO:0000256" key="2">
    <source>
        <dbReference type="ARBA" id="ARBA00007951"/>
    </source>
</evidence>
<organism evidence="9 10">
    <name type="scientific">Granulicella pectinivorans</name>
    <dbReference type="NCBI Taxonomy" id="474950"/>
    <lineage>
        <taxon>Bacteria</taxon>
        <taxon>Pseudomonadati</taxon>
        <taxon>Acidobacteriota</taxon>
        <taxon>Terriglobia</taxon>
        <taxon>Terriglobales</taxon>
        <taxon>Acidobacteriaceae</taxon>
        <taxon>Granulicella</taxon>
    </lineage>
</organism>
<keyword evidence="6" id="KW-0326">Glycosidase</keyword>
<dbReference type="InterPro" id="IPR016286">
    <property type="entry name" value="FUC_metazoa-typ"/>
</dbReference>
<evidence type="ECO:0000259" key="7">
    <source>
        <dbReference type="Pfam" id="PF01120"/>
    </source>
</evidence>
<dbReference type="Pfam" id="PF16757">
    <property type="entry name" value="Fucosidase_C"/>
    <property type="match status" value="1"/>
</dbReference>
<evidence type="ECO:0000313" key="10">
    <source>
        <dbReference type="Proteomes" id="UP000199024"/>
    </source>
</evidence>
<keyword evidence="10" id="KW-1185">Reference proteome</keyword>